<evidence type="ECO:0000256" key="7">
    <source>
        <dbReference type="ARBA" id="ARBA00023315"/>
    </source>
</evidence>
<feature type="domain" description="Acyltransferase 3" evidence="9">
    <location>
        <begin position="14"/>
        <end position="345"/>
    </location>
</feature>
<dbReference type="SUPFAM" id="SSF52266">
    <property type="entry name" value="SGNH hydrolase"/>
    <property type="match status" value="1"/>
</dbReference>
<dbReference type="AlphaFoldDB" id="A0A7Z8CY44"/>
<dbReference type="Proteomes" id="UP000297938">
    <property type="component" value="Unassembled WGS sequence"/>
</dbReference>
<name>A0A7Z8CY44_CARDV</name>
<protein>
    <submittedName>
        <fullName evidence="10">Acyltransferase</fullName>
    </submittedName>
</protein>
<dbReference type="EMBL" id="NRPP01000013">
    <property type="protein sequence ID" value="TFJ26264.1"/>
    <property type="molecule type" value="Genomic_DNA"/>
</dbReference>
<evidence type="ECO:0000256" key="5">
    <source>
        <dbReference type="ARBA" id="ARBA00022989"/>
    </source>
</evidence>
<keyword evidence="4 8" id="KW-0812">Transmembrane</keyword>
<evidence type="ECO:0000256" key="8">
    <source>
        <dbReference type="SAM" id="Phobius"/>
    </source>
</evidence>
<dbReference type="GO" id="GO:0009103">
    <property type="term" value="P:lipopolysaccharide biosynthetic process"/>
    <property type="evidence" value="ECO:0007669"/>
    <property type="project" value="TreeGrafter"/>
</dbReference>
<evidence type="ECO:0000256" key="3">
    <source>
        <dbReference type="ARBA" id="ARBA00022679"/>
    </source>
</evidence>
<evidence type="ECO:0000256" key="1">
    <source>
        <dbReference type="ARBA" id="ARBA00004651"/>
    </source>
</evidence>
<feature type="transmembrane region" description="Helical" evidence="8">
    <location>
        <begin position="151"/>
        <end position="168"/>
    </location>
</feature>
<feature type="transmembrane region" description="Helical" evidence="8">
    <location>
        <begin position="238"/>
        <end position="260"/>
    </location>
</feature>
<dbReference type="GO" id="GO:0016747">
    <property type="term" value="F:acyltransferase activity, transferring groups other than amino-acyl groups"/>
    <property type="evidence" value="ECO:0007669"/>
    <property type="project" value="InterPro"/>
</dbReference>
<dbReference type="InterPro" id="IPR036514">
    <property type="entry name" value="SGNH_hydro_sf"/>
</dbReference>
<accession>A0A7Z8CY44</accession>
<feature type="transmembrane region" description="Helical" evidence="8">
    <location>
        <begin position="81"/>
        <end position="99"/>
    </location>
</feature>
<evidence type="ECO:0000256" key="6">
    <source>
        <dbReference type="ARBA" id="ARBA00023136"/>
    </source>
</evidence>
<reference evidence="10 11" key="1">
    <citation type="journal article" date="2018" name="Int. J. Food Microbiol.">
        <title>Growth of Carnobacterium spp. isolated from chilled vacuum-packaged meat under relevant acidic conditions.</title>
        <authorList>
            <person name="Zhang P."/>
            <person name="Badoni M."/>
            <person name="Ganzle M."/>
            <person name="Yang X."/>
        </authorList>
    </citation>
    <scope>NUCLEOTIDE SEQUENCE [LARGE SCALE GENOMIC DNA]</scope>
    <source>
        <strain evidence="10 11">B2</strain>
    </source>
</reference>
<keyword evidence="2" id="KW-1003">Cell membrane</keyword>
<keyword evidence="7 10" id="KW-0012">Acyltransferase</keyword>
<feature type="transmembrane region" description="Helical" evidence="8">
    <location>
        <begin position="208"/>
        <end position="226"/>
    </location>
</feature>
<dbReference type="Gene3D" id="3.40.50.1110">
    <property type="entry name" value="SGNH hydrolase"/>
    <property type="match status" value="1"/>
</dbReference>
<keyword evidence="6 8" id="KW-0472">Membrane</keyword>
<feature type="transmembrane region" description="Helical" evidence="8">
    <location>
        <begin position="12"/>
        <end position="33"/>
    </location>
</feature>
<dbReference type="PANTHER" id="PTHR23028:SF53">
    <property type="entry name" value="ACYL_TRANSF_3 DOMAIN-CONTAINING PROTEIN"/>
    <property type="match status" value="1"/>
</dbReference>
<dbReference type="InterPro" id="IPR050879">
    <property type="entry name" value="Acyltransferase_3"/>
</dbReference>
<dbReference type="CDD" id="cd01840">
    <property type="entry name" value="SGNH_hydrolase_yrhL_like"/>
    <property type="match status" value="1"/>
</dbReference>
<keyword evidence="5 8" id="KW-1133">Transmembrane helix</keyword>
<sequence length="625" mass="70476">MENKKRLKKSRYMPGLDGLRAIAVLGVIFYHLTPHILPGGFLGVPIFFVLSGYLITDLLIQEFQQNNKISLKQFWKRRLNRLYPALLAMLILVTGWITLFQRELLLNIRGAIISSLLYLNNWWQILQGESYFDRFATPSPFVHLWSLALEGQFYLVWPVIVVLATITIKKNSHIFYLFMGLSVISALLMAVLFVPNGDPSRVYYGTDTRAFSLLIGSAISFVWPSTKLKEEVPLKAKLILESVGLVALALLIFMMTTVMATNTFTYYGGMFLFSIVSGVLIGIVAHPATYLSRILGMQPFKWLGQRSYGLYLWQYPVMVLYEVKIGDTSIHPTRHLLIQLFLIVLLTEASYSLIEMPFKKLNVKAILNWQVIVEKWHSLLNGTGVRGWLEKGSVAFICFTLLISTVGFIMAPTGENKSSTQLAEKIATNKAKLEEQKSTATKPKETVPLVEGITPTEMEKASQMKATFIGDSVMLSVVEPLQVIFPKGTIDGEVGRQLYNTAPVVERLKSEKKLGTPVILELGTNGAFTDSQMDELLNTIDKNTPIYLVNTQVPKNWKNSVNAGLISASKRFKNVRLIDWNQYSKDRTDWFYNDGVHPNEEGAKHYAQLIAKTVLTEEVKKAPTK</sequence>
<organism evidence="10 11">
    <name type="scientific">Carnobacterium divergens</name>
    <name type="common">Lactobacillus divergens</name>
    <dbReference type="NCBI Taxonomy" id="2748"/>
    <lineage>
        <taxon>Bacteria</taxon>
        <taxon>Bacillati</taxon>
        <taxon>Bacillota</taxon>
        <taxon>Bacilli</taxon>
        <taxon>Lactobacillales</taxon>
        <taxon>Carnobacteriaceae</taxon>
        <taxon>Carnobacterium</taxon>
    </lineage>
</organism>
<dbReference type="GO" id="GO:0005886">
    <property type="term" value="C:plasma membrane"/>
    <property type="evidence" value="ECO:0007669"/>
    <property type="project" value="UniProtKB-SubCell"/>
</dbReference>
<keyword evidence="3 10" id="KW-0808">Transferase</keyword>
<comment type="subcellular location">
    <subcellularLocation>
        <location evidence="1">Cell membrane</location>
        <topology evidence="1">Multi-pass membrane protein</topology>
    </subcellularLocation>
</comment>
<evidence type="ECO:0000313" key="11">
    <source>
        <dbReference type="Proteomes" id="UP000297938"/>
    </source>
</evidence>
<evidence type="ECO:0000256" key="2">
    <source>
        <dbReference type="ARBA" id="ARBA00022475"/>
    </source>
</evidence>
<feature type="transmembrane region" description="Helical" evidence="8">
    <location>
        <begin position="39"/>
        <end position="60"/>
    </location>
</feature>
<feature type="transmembrane region" description="Helical" evidence="8">
    <location>
        <begin position="175"/>
        <end position="196"/>
    </location>
</feature>
<feature type="transmembrane region" description="Helical" evidence="8">
    <location>
        <begin position="266"/>
        <end position="291"/>
    </location>
</feature>
<proteinExistence type="predicted"/>
<dbReference type="PANTHER" id="PTHR23028">
    <property type="entry name" value="ACETYLTRANSFERASE"/>
    <property type="match status" value="1"/>
</dbReference>
<evidence type="ECO:0000259" key="9">
    <source>
        <dbReference type="Pfam" id="PF01757"/>
    </source>
</evidence>
<comment type="caution">
    <text evidence="10">The sequence shown here is derived from an EMBL/GenBank/DDBJ whole genome shotgun (WGS) entry which is preliminary data.</text>
</comment>
<gene>
    <name evidence="10" type="ORF">CKN69_07565</name>
</gene>
<feature type="transmembrane region" description="Helical" evidence="8">
    <location>
        <begin position="393"/>
        <end position="411"/>
    </location>
</feature>
<evidence type="ECO:0000313" key="10">
    <source>
        <dbReference type="EMBL" id="TFJ26264.1"/>
    </source>
</evidence>
<evidence type="ECO:0000256" key="4">
    <source>
        <dbReference type="ARBA" id="ARBA00022692"/>
    </source>
</evidence>
<dbReference type="Pfam" id="PF01757">
    <property type="entry name" value="Acyl_transf_3"/>
    <property type="match status" value="1"/>
</dbReference>
<dbReference type="RefSeq" id="WP_135026082.1">
    <property type="nucleotide sequence ID" value="NZ_JBFUWK010000004.1"/>
</dbReference>
<dbReference type="InterPro" id="IPR002656">
    <property type="entry name" value="Acyl_transf_3_dom"/>
</dbReference>